<comment type="pathway">
    <text evidence="1">Cofactor biosynthesis; FMN biosynthesis; FMN from riboflavin (ATP route): step 1/1.</text>
</comment>
<accession>A0AAP0P8I5</accession>
<dbReference type="PANTHER" id="PTHR18901:SF44">
    <property type="entry name" value="OS01G0757900 PROTEIN"/>
    <property type="match status" value="1"/>
</dbReference>
<organism evidence="9 10">
    <name type="scientific">Stephania cephalantha</name>
    <dbReference type="NCBI Taxonomy" id="152367"/>
    <lineage>
        <taxon>Eukaryota</taxon>
        <taxon>Viridiplantae</taxon>
        <taxon>Streptophyta</taxon>
        <taxon>Embryophyta</taxon>
        <taxon>Tracheophyta</taxon>
        <taxon>Spermatophyta</taxon>
        <taxon>Magnoliopsida</taxon>
        <taxon>Ranunculales</taxon>
        <taxon>Menispermaceae</taxon>
        <taxon>Menispermoideae</taxon>
        <taxon>Cissampelideae</taxon>
        <taxon>Stephania</taxon>
    </lineage>
</organism>
<dbReference type="InterPro" id="IPR036412">
    <property type="entry name" value="HAD-like_sf"/>
</dbReference>
<dbReference type="EMBL" id="JBBNAG010000005">
    <property type="protein sequence ID" value="KAK9132085.1"/>
    <property type="molecule type" value="Genomic_DNA"/>
</dbReference>
<dbReference type="InterPro" id="IPR006439">
    <property type="entry name" value="HAD-SF_hydro_IA"/>
</dbReference>
<evidence type="ECO:0000256" key="1">
    <source>
        <dbReference type="ARBA" id="ARBA00005201"/>
    </source>
</evidence>
<keyword evidence="3" id="KW-0285">Flavoprotein</keyword>
<dbReference type="FunFam" id="3.40.50.1000:FF:000119">
    <property type="entry name" value="Bifunctional riboflavin kinase/FMN phosphatase"/>
    <property type="match status" value="1"/>
</dbReference>
<dbReference type="InterPro" id="IPR023214">
    <property type="entry name" value="HAD_sf"/>
</dbReference>
<dbReference type="SUPFAM" id="SSF56784">
    <property type="entry name" value="HAD-like"/>
    <property type="match status" value="1"/>
</dbReference>
<protein>
    <recommendedName>
        <fullName evidence="2">riboflavin kinase</fullName>
        <ecNumber evidence="2">2.7.1.26</ecNumber>
    </recommendedName>
</protein>
<dbReference type="CDD" id="cd07505">
    <property type="entry name" value="HAD_BPGM-like"/>
    <property type="match status" value="1"/>
</dbReference>
<gene>
    <name evidence="9" type="ORF">Scep_011613</name>
</gene>
<feature type="domain" description="Riboflavin kinase" evidence="8">
    <location>
        <begin position="191"/>
        <end position="253"/>
    </location>
</feature>
<dbReference type="GO" id="GO:0009231">
    <property type="term" value="P:riboflavin biosynthetic process"/>
    <property type="evidence" value="ECO:0007669"/>
    <property type="project" value="InterPro"/>
</dbReference>
<keyword evidence="4" id="KW-0288">FMN</keyword>
<keyword evidence="6" id="KW-0547">Nucleotide-binding</keyword>
<dbReference type="InterPro" id="IPR015865">
    <property type="entry name" value="Riboflavin_kinase_bac/euk"/>
</dbReference>
<evidence type="ECO:0000313" key="10">
    <source>
        <dbReference type="Proteomes" id="UP001419268"/>
    </source>
</evidence>
<evidence type="ECO:0000256" key="2">
    <source>
        <dbReference type="ARBA" id="ARBA00012105"/>
    </source>
</evidence>
<dbReference type="SUPFAM" id="SSF82114">
    <property type="entry name" value="Riboflavin kinase-like"/>
    <property type="match status" value="1"/>
</dbReference>
<name>A0AAP0P8I5_9MAGN</name>
<evidence type="ECO:0000256" key="7">
    <source>
        <dbReference type="ARBA" id="ARBA00022840"/>
    </source>
</evidence>
<keyword evidence="5" id="KW-0808">Transferase</keyword>
<keyword evidence="7" id="KW-0067">ATP-binding</keyword>
<evidence type="ECO:0000256" key="4">
    <source>
        <dbReference type="ARBA" id="ARBA00022643"/>
    </source>
</evidence>
<dbReference type="NCBIfam" id="TIGR01509">
    <property type="entry name" value="HAD-SF-IA-v3"/>
    <property type="match status" value="1"/>
</dbReference>
<dbReference type="Gene3D" id="2.40.30.30">
    <property type="entry name" value="Riboflavin kinase-like"/>
    <property type="match status" value="1"/>
</dbReference>
<dbReference type="GO" id="GO:0043136">
    <property type="term" value="F:sn-glycerol 3-phosphatase activity"/>
    <property type="evidence" value="ECO:0007669"/>
    <property type="project" value="TreeGrafter"/>
</dbReference>
<evidence type="ECO:0000256" key="3">
    <source>
        <dbReference type="ARBA" id="ARBA00022630"/>
    </source>
</evidence>
<dbReference type="Proteomes" id="UP001419268">
    <property type="component" value="Unassembled WGS sequence"/>
</dbReference>
<comment type="caution">
    <text evidence="9">The sequence shown here is derived from an EMBL/GenBank/DDBJ whole genome shotgun (WGS) entry which is preliminary data.</text>
</comment>
<sequence length="318" mass="35090">MSIPSRLLHCTIKCKWPKAKPLPGANRLIRHLHKKGIPFALASNSTTKNIEAKISRQQGWKESFSAILGSDQVDHGKPAPDIFLEAAKRIGVDAARCLVIEDSLVGVKAAKAAGMKVIAVPSLQALADRYDIADSVLHSLLEFQPKHWSLPAFEDWMGNALMIEPSYAKGQIREGLLYADADDQNPLPDQISGVFFGWAKLDRHGVSKVVVSIEWRHDSCTMKRIIKPCLIGKLNKDVNGQRLELLLVGYIKELSRKVNASKDLYISEEEKFVASEALDLPIFSQHMNNNLLADALVLEDGAVPCELSNSCHVNNVLA</sequence>
<dbReference type="GO" id="GO:0008531">
    <property type="term" value="F:riboflavin kinase activity"/>
    <property type="evidence" value="ECO:0007669"/>
    <property type="project" value="InterPro"/>
</dbReference>
<evidence type="ECO:0000256" key="5">
    <source>
        <dbReference type="ARBA" id="ARBA00022679"/>
    </source>
</evidence>
<evidence type="ECO:0000256" key="6">
    <source>
        <dbReference type="ARBA" id="ARBA00022741"/>
    </source>
</evidence>
<keyword evidence="10" id="KW-1185">Reference proteome</keyword>
<dbReference type="Pfam" id="PF00702">
    <property type="entry name" value="Hydrolase"/>
    <property type="match status" value="1"/>
</dbReference>
<reference evidence="9 10" key="1">
    <citation type="submission" date="2024-01" db="EMBL/GenBank/DDBJ databases">
        <title>Genome assemblies of Stephania.</title>
        <authorList>
            <person name="Yang L."/>
        </authorList>
    </citation>
    <scope>NUCLEOTIDE SEQUENCE [LARGE SCALE GENOMIC DNA]</scope>
    <source>
        <strain evidence="9">JXDWG</strain>
        <tissue evidence="9">Leaf</tissue>
    </source>
</reference>
<dbReference type="AlphaFoldDB" id="A0AAP0P8I5"/>
<proteinExistence type="predicted"/>
<dbReference type="PRINTS" id="PR00413">
    <property type="entry name" value="HADHALOGNASE"/>
</dbReference>
<dbReference type="GO" id="GO:0006114">
    <property type="term" value="P:glycerol biosynthetic process"/>
    <property type="evidence" value="ECO:0007669"/>
    <property type="project" value="TreeGrafter"/>
</dbReference>
<dbReference type="InterPro" id="IPR023465">
    <property type="entry name" value="Riboflavin_kinase_dom_sf"/>
</dbReference>
<dbReference type="Pfam" id="PF01687">
    <property type="entry name" value="Flavokinase"/>
    <property type="match status" value="1"/>
</dbReference>
<dbReference type="GO" id="GO:0000166">
    <property type="term" value="F:nucleotide binding"/>
    <property type="evidence" value="ECO:0007669"/>
    <property type="project" value="UniProtKB-KW"/>
</dbReference>
<dbReference type="Gene3D" id="3.40.50.1000">
    <property type="entry name" value="HAD superfamily/HAD-like"/>
    <property type="match status" value="1"/>
</dbReference>
<dbReference type="EC" id="2.7.1.26" evidence="2"/>
<evidence type="ECO:0000259" key="8">
    <source>
        <dbReference type="Pfam" id="PF01687"/>
    </source>
</evidence>
<dbReference type="PANTHER" id="PTHR18901">
    <property type="entry name" value="2-DEOXYGLUCOSE-6-PHOSPHATE PHOSPHATASE 2"/>
    <property type="match status" value="1"/>
</dbReference>
<evidence type="ECO:0000313" key="9">
    <source>
        <dbReference type="EMBL" id="KAK9132085.1"/>
    </source>
</evidence>